<proteinExistence type="predicted"/>
<dbReference type="EMBL" id="MG765277">
    <property type="protein sequence ID" value="AUV59977.1"/>
    <property type="molecule type" value="Genomic_DNA"/>
</dbReference>
<evidence type="ECO:0000313" key="2">
    <source>
        <dbReference type="EMBL" id="AUV59977.1"/>
    </source>
</evidence>
<feature type="domain" description="Gp67 C-terminal" evidence="1">
    <location>
        <begin position="137"/>
        <end position="226"/>
    </location>
</feature>
<dbReference type="KEGG" id="vg:54988526"/>
<reference evidence="2 3" key="1">
    <citation type="submission" date="2018-01" db="EMBL/GenBank/DDBJ databases">
        <title>Lactobacillus phages that infect wine-derived L. plantarum strains.</title>
        <authorList>
            <person name="Kyrkou I."/>
            <person name="Hestbjerg Hansen L."/>
        </authorList>
    </citation>
    <scope>NUCLEOTIDE SEQUENCE [LARGE SCALE GENOMIC DNA]</scope>
</reference>
<sequence>MELAMLTNTSRLVLGKNECIENGLKTKMFVEDGRVMVRLSSETMNHHKKEYFAPAEDANVFYPLYFYYDFHYEDPYKDIILKLYHNAPKKIVKYIHDNFPHDNVYLKRLYDFKEQKPINTETNFILKSNEAAEYKLQKLGLKTWGEHYNRNDVALNFNKINKLLNELESSLLAKAQDLGIVDKNGIDKNNELTEKKILSQATDEDLRLYIELGVAYRMNVFMSKVVRAQEKFLRG</sequence>
<dbReference type="Proteomes" id="UP000241463">
    <property type="component" value="Segment"/>
</dbReference>
<dbReference type="GeneID" id="54988526"/>
<evidence type="ECO:0000313" key="3">
    <source>
        <dbReference type="Proteomes" id="UP000241463"/>
    </source>
</evidence>
<name>A0A2K9VCN3_9CAUD</name>
<dbReference type="RefSeq" id="YP_009798081.1">
    <property type="nucleotide sequence ID" value="NC_047924.1"/>
</dbReference>
<accession>A0A2K9VCN3</accession>
<keyword evidence="3" id="KW-1185">Reference proteome</keyword>
<protein>
    <recommendedName>
        <fullName evidence="1">Gp67 C-terminal domain-containing protein</fullName>
    </recommendedName>
</protein>
<organism evidence="2 3">
    <name type="scientific">Lactobacillus phage Bacchae</name>
    <dbReference type="NCBI Taxonomy" id="2079429"/>
    <lineage>
        <taxon>Viruses</taxon>
        <taxon>Duplodnaviria</taxon>
        <taxon>Heunggongvirae</taxon>
        <taxon>Uroviricota</taxon>
        <taxon>Caudoviricetes</taxon>
        <taxon>Herelleviridae</taxon>
        <taxon>Harbinvirus</taxon>
        <taxon>Harbinvirus bacchae</taxon>
    </lineage>
</organism>
<dbReference type="InterPro" id="IPR049103">
    <property type="entry name" value="Gp67_C"/>
</dbReference>
<dbReference type="Pfam" id="PF20881">
    <property type="entry name" value="G1_gp67_C"/>
    <property type="match status" value="1"/>
</dbReference>
<evidence type="ECO:0000259" key="1">
    <source>
        <dbReference type="Pfam" id="PF20881"/>
    </source>
</evidence>